<dbReference type="EnsemblPlants" id="OMERI06G14150.1">
    <property type="protein sequence ID" value="OMERI06G14150.1"/>
    <property type="gene ID" value="OMERI06G14150"/>
</dbReference>
<dbReference type="HOGENOM" id="CLU_2088678_0_0_1"/>
<evidence type="ECO:0000256" key="1">
    <source>
        <dbReference type="SAM" id="MobiDB-lite"/>
    </source>
</evidence>
<name>A0A0E0E162_9ORYZ</name>
<reference evidence="2" key="2">
    <citation type="submission" date="2018-05" db="EMBL/GenBank/DDBJ databases">
        <title>OmerRS3 (Oryza meridionalis Reference Sequence Version 3).</title>
        <authorList>
            <person name="Zhang J."/>
            <person name="Kudrna D."/>
            <person name="Lee S."/>
            <person name="Talag J."/>
            <person name="Welchert J."/>
            <person name="Wing R.A."/>
        </authorList>
    </citation>
    <scope>NUCLEOTIDE SEQUENCE [LARGE SCALE GENOMIC DNA]</scope>
    <source>
        <strain evidence="2">cv. OR44</strain>
    </source>
</reference>
<proteinExistence type="predicted"/>
<dbReference type="Gramene" id="OMERI06G14150.1">
    <property type="protein sequence ID" value="OMERI06G14150.1"/>
    <property type="gene ID" value="OMERI06G14150"/>
</dbReference>
<feature type="compositionally biased region" description="Low complexity" evidence="1">
    <location>
        <begin position="20"/>
        <end position="29"/>
    </location>
</feature>
<organism evidence="2">
    <name type="scientific">Oryza meridionalis</name>
    <dbReference type="NCBI Taxonomy" id="40149"/>
    <lineage>
        <taxon>Eukaryota</taxon>
        <taxon>Viridiplantae</taxon>
        <taxon>Streptophyta</taxon>
        <taxon>Embryophyta</taxon>
        <taxon>Tracheophyta</taxon>
        <taxon>Spermatophyta</taxon>
        <taxon>Magnoliopsida</taxon>
        <taxon>Liliopsida</taxon>
        <taxon>Poales</taxon>
        <taxon>Poaceae</taxon>
        <taxon>BOP clade</taxon>
        <taxon>Oryzoideae</taxon>
        <taxon>Oryzeae</taxon>
        <taxon>Oryzinae</taxon>
        <taxon>Oryza</taxon>
    </lineage>
</organism>
<dbReference type="AlphaFoldDB" id="A0A0E0E162"/>
<protein>
    <submittedName>
        <fullName evidence="2">Uncharacterized protein</fullName>
    </submittedName>
</protein>
<feature type="region of interest" description="Disordered" evidence="1">
    <location>
        <begin position="1"/>
        <end position="89"/>
    </location>
</feature>
<evidence type="ECO:0000313" key="3">
    <source>
        <dbReference type="Proteomes" id="UP000008021"/>
    </source>
</evidence>
<sequence length="117" mass="13397">MRPLLSSRRWRPTPARIRRPAALPRGIRLPSPPLPSLPRSGRGEGCQRWCGRWKGGSGSGRCGCRRRRRGQEQRPWPSPLPQTTTMTMRRRRRRRWILAKRGASPGNCYTTIASALD</sequence>
<accession>A0A0E0E162</accession>
<evidence type="ECO:0000313" key="2">
    <source>
        <dbReference type="EnsemblPlants" id="OMERI06G14150.1"/>
    </source>
</evidence>
<feature type="compositionally biased region" description="Basic residues" evidence="1">
    <location>
        <begin position="8"/>
        <end position="19"/>
    </location>
</feature>
<dbReference type="Proteomes" id="UP000008021">
    <property type="component" value="Chromosome 6"/>
</dbReference>
<reference evidence="2" key="1">
    <citation type="submission" date="2015-04" db="UniProtKB">
        <authorList>
            <consortium name="EnsemblPlants"/>
        </authorList>
    </citation>
    <scope>IDENTIFICATION</scope>
</reference>
<keyword evidence="3" id="KW-1185">Reference proteome</keyword>